<dbReference type="FunFam" id="1.10.287.130:FF:000001">
    <property type="entry name" value="Two-component sensor histidine kinase"/>
    <property type="match status" value="1"/>
</dbReference>
<dbReference type="PRINTS" id="PR00344">
    <property type="entry name" value="BCTRLSENSOR"/>
</dbReference>
<evidence type="ECO:0000256" key="10">
    <source>
        <dbReference type="ARBA" id="ARBA00023012"/>
    </source>
</evidence>
<dbReference type="Proteomes" id="UP000198935">
    <property type="component" value="Unassembled WGS sequence"/>
</dbReference>
<dbReference type="PROSITE" id="PS50109">
    <property type="entry name" value="HIS_KIN"/>
    <property type="match status" value="1"/>
</dbReference>
<name>A0A1H3RHY7_9BACI</name>
<dbReference type="Gene3D" id="6.10.340.10">
    <property type="match status" value="1"/>
</dbReference>
<dbReference type="FunFam" id="3.30.565.10:FF:000006">
    <property type="entry name" value="Sensor histidine kinase WalK"/>
    <property type="match status" value="1"/>
</dbReference>
<evidence type="ECO:0000256" key="12">
    <source>
        <dbReference type="SAM" id="Phobius"/>
    </source>
</evidence>
<dbReference type="SMART" id="SM00388">
    <property type="entry name" value="HisKA"/>
    <property type="match status" value="1"/>
</dbReference>
<evidence type="ECO:0000256" key="4">
    <source>
        <dbReference type="ARBA" id="ARBA00022475"/>
    </source>
</evidence>
<keyword evidence="6" id="KW-0808">Transferase</keyword>
<organism evidence="15 16">
    <name type="scientific">Evansella caseinilytica</name>
    <dbReference type="NCBI Taxonomy" id="1503961"/>
    <lineage>
        <taxon>Bacteria</taxon>
        <taxon>Bacillati</taxon>
        <taxon>Bacillota</taxon>
        <taxon>Bacilli</taxon>
        <taxon>Bacillales</taxon>
        <taxon>Bacillaceae</taxon>
        <taxon>Evansella</taxon>
    </lineage>
</organism>
<evidence type="ECO:0000256" key="7">
    <source>
        <dbReference type="ARBA" id="ARBA00022741"/>
    </source>
</evidence>
<comment type="subcellular location">
    <subcellularLocation>
        <location evidence="2">Cell membrane</location>
        <topology evidence="2">Multi-pass membrane protein</topology>
    </subcellularLocation>
</comment>
<dbReference type="Pfam" id="PF00672">
    <property type="entry name" value="HAMP"/>
    <property type="match status" value="1"/>
</dbReference>
<evidence type="ECO:0000256" key="9">
    <source>
        <dbReference type="ARBA" id="ARBA00022840"/>
    </source>
</evidence>
<evidence type="ECO:0000259" key="14">
    <source>
        <dbReference type="PROSITE" id="PS50885"/>
    </source>
</evidence>
<feature type="transmembrane region" description="Helical" evidence="12">
    <location>
        <begin position="165"/>
        <end position="188"/>
    </location>
</feature>
<evidence type="ECO:0000259" key="13">
    <source>
        <dbReference type="PROSITE" id="PS50109"/>
    </source>
</evidence>
<dbReference type="InterPro" id="IPR004358">
    <property type="entry name" value="Sig_transdc_His_kin-like_C"/>
</dbReference>
<feature type="domain" description="Histidine kinase" evidence="13">
    <location>
        <begin position="248"/>
        <end position="461"/>
    </location>
</feature>
<proteinExistence type="predicted"/>
<keyword evidence="9" id="KW-0067">ATP-binding</keyword>
<evidence type="ECO:0000256" key="5">
    <source>
        <dbReference type="ARBA" id="ARBA00022553"/>
    </source>
</evidence>
<dbReference type="SMART" id="SM00304">
    <property type="entry name" value="HAMP"/>
    <property type="match status" value="1"/>
</dbReference>
<dbReference type="InterPro" id="IPR036890">
    <property type="entry name" value="HATPase_C_sf"/>
</dbReference>
<evidence type="ECO:0000256" key="6">
    <source>
        <dbReference type="ARBA" id="ARBA00022679"/>
    </source>
</evidence>
<keyword evidence="7" id="KW-0547">Nucleotide-binding</keyword>
<dbReference type="InterPro" id="IPR003594">
    <property type="entry name" value="HATPase_dom"/>
</dbReference>
<accession>A0A1H3RHY7</accession>
<dbReference type="Gene3D" id="3.30.565.10">
    <property type="entry name" value="Histidine kinase-like ATPase, C-terminal domain"/>
    <property type="match status" value="1"/>
</dbReference>
<keyword evidence="16" id="KW-1185">Reference proteome</keyword>
<evidence type="ECO:0000256" key="3">
    <source>
        <dbReference type="ARBA" id="ARBA00012438"/>
    </source>
</evidence>
<protein>
    <recommendedName>
        <fullName evidence="3">histidine kinase</fullName>
        <ecNumber evidence="3">2.7.13.3</ecNumber>
    </recommendedName>
</protein>
<gene>
    <name evidence="15" type="ORF">SAMN05421736_108118</name>
</gene>
<keyword evidence="10" id="KW-0902">Two-component regulatory system</keyword>
<feature type="transmembrane region" description="Helical" evidence="12">
    <location>
        <begin position="12"/>
        <end position="35"/>
    </location>
</feature>
<dbReference type="Pfam" id="PF02518">
    <property type="entry name" value="HATPase_c"/>
    <property type="match status" value="1"/>
</dbReference>
<reference evidence="16" key="1">
    <citation type="submission" date="2016-10" db="EMBL/GenBank/DDBJ databases">
        <authorList>
            <person name="Varghese N."/>
            <person name="Submissions S."/>
        </authorList>
    </citation>
    <scope>NUCLEOTIDE SEQUENCE [LARGE SCALE GENOMIC DNA]</scope>
    <source>
        <strain evidence="16">SP</strain>
    </source>
</reference>
<evidence type="ECO:0000313" key="15">
    <source>
        <dbReference type="EMBL" id="SDZ25422.1"/>
    </source>
</evidence>
<comment type="catalytic activity">
    <reaction evidence="1">
        <text>ATP + protein L-histidine = ADP + protein N-phospho-L-histidine.</text>
        <dbReference type="EC" id="2.7.13.3"/>
    </reaction>
</comment>
<dbReference type="InterPro" id="IPR003661">
    <property type="entry name" value="HisK_dim/P_dom"/>
</dbReference>
<dbReference type="InterPro" id="IPR003660">
    <property type="entry name" value="HAMP_dom"/>
</dbReference>
<dbReference type="SMART" id="SM00387">
    <property type="entry name" value="HATPase_c"/>
    <property type="match status" value="1"/>
</dbReference>
<feature type="domain" description="HAMP" evidence="14">
    <location>
        <begin position="189"/>
        <end position="240"/>
    </location>
</feature>
<dbReference type="GO" id="GO:0000155">
    <property type="term" value="F:phosphorelay sensor kinase activity"/>
    <property type="evidence" value="ECO:0007669"/>
    <property type="project" value="InterPro"/>
</dbReference>
<dbReference type="Gene3D" id="1.10.287.130">
    <property type="match status" value="1"/>
</dbReference>
<keyword evidence="12" id="KW-0812">Transmembrane</keyword>
<dbReference type="InterPro" id="IPR005467">
    <property type="entry name" value="His_kinase_dom"/>
</dbReference>
<dbReference type="CDD" id="cd06225">
    <property type="entry name" value="HAMP"/>
    <property type="match status" value="1"/>
</dbReference>
<dbReference type="PANTHER" id="PTHR43547">
    <property type="entry name" value="TWO-COMPONENT HISTIDINE KINASE"/>
    <property type="match status" value="1"/>
</dbReference>
<evidence type="ECO:0000256" key="2">
    <source>
        <dbReference type="ARBA" id="ARBA00004651"/>
    </source>
</evidence>
<evidence type="ECO:0000256" key="11">
    <source>
        <dbReference type="ARBA" id="ARBA00023136"/>
    </source>
</evidence>
<keyword evidence="12" id="KW-1133">Transmembrane helix</keyword>
<evidence type="ECO:0000313" key="16">
    <source>
        <dbReference type="Proteomes" id="UP000198935"/>
    </source>
</evidence>
<dbReference type="Pfam" id="PF00512">
    <property type="entry name" value="HisKA"/>
    <property type="match status" value="1"/>
</dbReference>
<keyword evidence="5" id="KW-0597">Phosphoprotein</keyword>
<dbReference type="PROSITE" id="PS50885">
    <property type="entry name" value="HAMP"/>
    <property type="match status" value="1"/>
</dbReference>
<dbReference type="EC" id="2.7.13.3" evidence="3"/>
<dbReference type="InterPro" id="IPR036097">
    <property type="entry name" value="HisK_dim/P_sf"/>
</dbReference>
<dbReference type="STRING" id="1503961.SAMN05421736_108118"/>
<dbReference type="OrthoDB" id="2359336at2"/>
<evidence type="ECO:0000256" key="8">
    <source>
        <dbReference type="ARBA" id="ARBA00022777"/>
    </source>
</evidence>
<dbReference type="SUPFAM" id="SSF47384">
    <property type="entry name" value="Homodimeric domain of signal transducing histidine kinase"/>
    <property type="match status" value="1"/>
</dbReference>
<evidence type="ECO:0000256" key="1">
    <source>
        <dbReference type="ARBA" id="ARBA00000085"/>
    </source>
</evidence>
<dbReference type="EMBL" id="FNPI01000008">
    <property type="protein sequence ID" value="SDZ25422.1"/>
    <property type="molecule type" value="Genomic_DNA"/>
</dbReference>
<dbReference type="PANTHER" id="PTHR43547:SF2">
    <property type="entry name" value="HYBRID SIGNAL TRANSDUCTION HISTIDINE KINASE C"/>
    <property type="match status" value="1"/>
</dbReference>
<dbReference type="SUPFAM" id="SSF55874">
    <property type="entry name" value="ATPase domain of HSP90 chaperone/DNA topoisomerase II/histidine kinase"/>
    <property type="match status" value="1"/>
</dbReference>
<dbReference type="SUPFAM" id="SSF158472">
    <property type="entry name" value="HAMP domain-like"/>
    <property type="match status" value="1"/>
</dbReference>
<sequence>MSSLKARMIWSYFLLIVLVVFVLGALFITHIWNYYYGSVQSAMWQRVKADIEMNDRIGFGLMTMRDKASFLVEEMASGPFHIQLLDFEGAVQIDKNGFGRNEQLATPDVKAAKNGDMTAWRGSDPLYDGERVIAVTVPQFDGQRVTSLLRYTASLRQVDEAVWQIIRWTLLIGVVVILLFLGLSSWMAQRIVRPIRELTASAQVMAEGNWEPCAVPGKDEIGQLAEAFNTLAVELAKRETMKNDFISSISHELRTPLTSIKGWSETLADSALSREELDTGLSIIHRETNRLSGLVEELLDFSQMYARRIVLDKERLDLCGLVEEVTRQLSVRQHETGVALFTEPLSGPVFVEGDVLRLKQVLINIIDNAYKFTPLGGTIRVGAMASDEQALLTVADTGYGIDPDDLPHVTEKFFKGKSGQTGSGIGLAICNEILELHGGELYVQSEQGKGTVVTMMLPLNKWKKAPVPTPDQG</sequence>
<keyword evidence="4" id="KW-1003">Cell membrane</keyword>
<dbReference type="AlphaFoldDB" id="A0A1H3RHY7"/>
<keyword evidence="8 15" id="KW-0418">Kinase</keyword>
<dbReference type="GO" id="GO:0005886">
    <property type="term" value="C:plasma membrane"/>
    <property type="evidence" value="ECO:0007669"/>
    <property type="project" value="UniProtKB-SubCell"/>
</dbReference>
<dbReference type="CDD" id="cd00082">
    <property type="entry name" value="HisKA"/>
    <property type="match status" value="1"/>
</dbReference>
<keyword evidence="11 12" id="KW-0472">Membrane</keyword>
<dbReference type="GO" id="GO:0005524">
    <property type="term" value="F:ATP binding"/>
    <property type="evidence" value="ECO:0007669"/>
    <property type="project" value="UniProtKB-KW"/>
</dbReference>